<reference evidence="1 2" key="1">
    <citation type="submission" date="2020-08" db="EMBL/GenBank/DDBJ databases">
        <title>Genomic Encyclopedia of Type Strains, Phase IV (KMG-IV): sequencing the most valuable type-strain genomes for metagenomic binning, comparative biology and taxonomic classification.</title>
        <authorList>
            <person name="Goeker M."/>
        </authorList>
    </citation>
    <scope>NUCLEOTIDE SEQUENCE [LARGE SCALE GENOMIC DNA]</scope>
    <source>
        <strain evidence="1 2">DSM 24448</strain>
    </source>
</reference>
<dbReference type="Pfam" id="PF06080">
    <property type="entry name" value="DUF938"/>
    <property type="match status" value="1"/>
</dbReference>
<keyword evidence="1" id="KW-0489">Methyltransferase</keyword>
<proteinExistence type="predicted"/>
<dbReference type="SUPFAM" id="SSF53335">
    <property type="entry name" value="S-adenosyl-L-methionine-dependent methyltransferases"/>
    <property type="match status" value="1"/>
</dbReference>
<evidence type="ECO:0000313" key="1">
    <source>
        <dbReference type="EMBL" id="MBB5659387.1"/>
    </source>
</evidence>
<organism evidence="1 2">
    <name type="scientific">Brevundimonas halotolerans</name>
    <dbReference type="NCBI Taxonomy" id="69670"/>
    <lineage>
        <taxon>Bacteria</taxon>
        <taxon>Pseudomonadati</taxon>
        <taxon>Pseudomonadota</taxon>
        <taxon>Alphaproteobacteria</taxon>
        <taxon>Caulobacterales</taxon>
        <taxon>Caulobacteraceae</taxon>
        <taxon>Brevundimonas</taxon>
    </lineage>
</organism>
<dbReference type="CDD" id="cd02440">
    <property type="entry name" value="AdoMet_MTases"/>
    <property type="match status" value="1"/>
</dbReference>
<dbReference type="AlphaFoldDB" id="A0A7W9A194"/>
<dbReference type="GO" id="GO:0008168">
    <property type="term" value="F:methyltransferase activity"/>
    <property type="evidence" value="ECO:0007669"/>
    <property type="project" value="UniProtKB-KW"/>
</dbReference>
<protein>
    <submittedName>
        <fullName evidence="1">SAM-dependent methyltransferase</fullName>
    </submittedName>
</protein>
<dbReference type="GO" id="GO:0032259">
    <property type="term" value="P:methylation"/>
    <property type="evidence" value="ECO:0007669"/>
    <property type="project" value="UniProtKB-KW"/>
</dbReference>
<dbReference type="Proteomes" id="UP000548978">
    <property type="component" value="Unassembled WGS sequence"/>
</dbReference>
<keyword evidence="2" id="KW-1185">Reference proteome</keyword>
<keyword evidence="1" id="KW-0808">Transferase</keyword>
<dbReference type="EMBL" id="JACIJB010000001">
    <property type="protein sequence ID" value="MBB5659387.1"/>
    <property type="molecule type" value="Genomic_DNA"/>
</dbReference>
<dbReference type="InterPro" id="IPR010342">
    <property type="entry name" value="DUF938"/>
</dbReference>
<sequence>MTAAAPAHDPALLTPAGERNLPHILGFLAPHLPAKGRLLEIATGTGGHGLALARTHPGLTVRPTDFNEDAIKALEAWRRTHGPDNFLPPLRLDAADPSTWPDGTFDVALCINMIHISPWSATVGLMKLAGERLPRPGGLLALYGPYTEADVETAPSNLAFHESLRARDPAWGLRALEDVVSEARLNGLRLTHRAALPANNLGLLFRSV</sequence>
<dbReference type="RefSeq" id="WP_123286400.1">
    <property type="nucleotide sequence ID" value="NZ_JACIJB010000001.1"/>
</dbReference>
<dbReference type="InterPro" id="IPR029063">
    <property type="entry name" value="SAM-dependent_MTases_sf"/>
</dbReference>
<dbReference type="OrthoDB" id="5525831at2"/>
<evidence type="ECO:0000313" key="2">
    <source>
        <dbReference type="Proteomes" id="UP000548978"/>
    </source>
</evidence>
<dbReference type="PANTHER" id="PTHR20974">
    <property type="entry name" value="UPF0585 PROTEIN CG18661"/>
    <property type="match status" value="1"/>
</dbReference>
<comment type="caution">
    <text evidence="1">The sequence shown here is derived from an EMBL/GenBank/DDBJ whole genome shotgun (WGS) entry which is preliminary data.</text>
</comment>
<gene>
    <name evidence="1" type="ORF">FHS65_000105</name>
</gene>
<dbReference type="Gene3D" id="3.40.50.150">
    <property type="entry name" value="Vaccinia Virus protein VP39"/>
    <property type="match status" value="1"/>
</dbReference>
<name>A0A7W9A194_9CAUL</name>
<accession>A0A7W9A194</accession>
<dbReference type="PANTHER" id="PTHR20974:SF0">
    <property type="entry name" value="UPF0585 PROTEIN CG18661"/>
    <property type="match status" value="1"/>
</dbReference>